<dbReference type="InterPro" id="IPR017871">
    <property type="entry name" value="ABC_transporter-like_CS"/>
</dbReference>
<feature type="compositionally biased region" description="Polar residues" evidence="6">
    <location>
        <begin position="605"/>
        <end position="631"/>
    </location>
</feature>
<keyword evidence="4 7" id="KW-1133">Transmembrane helix</keyword>
<dbReference type="GO" id="GO:0016887">
    <property type="term" value="F:ATP hydrolysis activity"/>
    <property type="evidence" value="ECO:0007669"/>
    <property type="project" value="InterPro"/>
</dbReference>
<feature type="compositionally biased region" description="Gly residues" evidence="6">
    <location>
        <begin position="702"/>
        <end position="717"/>
    </location>
</feature>
<feature type="compositionally biased region" description="Acidic residues" evidence="6">
    <location>
        <begin position="41"/>
        <end position="52"/>
    </location>
</feature>
<organism evidence="9 10">
    <name type="scientific">Zancudomyces culisetae</name>
    <name type="common">Gut fungus</name>
    <name type="synonym">Smittium culisetae</name>
    <dbReference type="NCBI Taxonomy" id="1213189"/>
    <lineage>
        <taxon>Eukaryota</taxon>
        <taxon>Fungi</taxon>
        <taxon>Fungi incertae sedis</taxon>
        <taxon>Zoopagomycota</taxon>
        <taxon>Kickxellomycotina</taxon>
        <taxon>Harpellomycetes</taxon>
        <taxon>Harpellales</taxon>
        <taxon>Legeriomycetaceae</taxon>
        <taxon>Zancudomyces</taxon>
    </lineage>
</organism>
<keyword evidence="9" id="KW-0547">Nucleotide-binding</keyword>
<feature type="region of interest" description="Disordered" evidence="6">
    <location>
        <begin position="605"/>
        <end position="773"/>
    </location>
</feature>
<dbReference type="Pfam" id="PF00005">
    <property type="entry name" value="ABC_tran"/>
    <property type="match status" value="1"/>
</dbReference>
<protein>
    <submittedName>
        <fullName evidence="9">ATP-binding cassette sub-family D member 2</fullName>
    </submittedName>
</protein>
<feature type="compositionally biased region" description="Basic residues" evidence="6">
    <location>
        <begin position="691"/>
        <end position="700"/>
    </location>
</feature>
<dbReference type="OrthoDB" id="422637at2759"/>
<dbReference type="SUPFAM" id="SSF52540">
    <property type="entry name" value="P-loop containing nucleoside triphosphate hydrolases"/>
    <property type="match status" value="1"/>
</dbReference>
<comment type="caution">
    <text evidence="9">The sequence shown here is derived from an EMBL/GenBank/DDBJ whole genome shotgun (WGS) entry which is preliminary data.</text>
</comment>
<evidence type="ECO:0000313" key="10">
    <source>
        <dbReference type="Proteomes" id="UP000188320"/>
    </source>
</evidence>
<accession>A0A1R1PZD2</accession>
<evidence type="ECO:0000256" key="4">
    <source>
        <dbReference type="ARBA" id="ARBA00022989"/>
    </source>
</evidence>
<dbReference type="GO" id="GO:0007031">
    <property type="term" value="P:peroxisome organization"/>
    <property type="evidence" value="ECO:0007669"/>
    <property type="project" value="TreeGrafter"/>
</dbReference>
<name>A0A1R1PZD2_ZANCU</name>
<dbReference type="Pfam" id="PF06472">
    <property type="entry name" value="ABC_membrane_2"/>
    <property type="match status" value="1"/>
</dbReference>
<sequence length="834" mass="91946">MSFSDRVLSSTSFRSFRQFRNAGLSETEKKFEQDAQLFFELGEEEEEEEEEMREGREGGENIALSKKRDRSASRNGVRNEQNQSGTSISNGDQKMLSRRPGSVDKRLTYYKMLNLSSKVQNPDQYITVDISRFCLSLAMTFSSIGKPVLDMIIFHIQLVNSLGVMGTGSIVLFYLLSVVGLRKLIPSFGKLVASQTVLEGQFRAAHSRIITNAEEIAFYRGQDREKENVESTFEKFMQHLEKISKLRFRHVVVEDMVVKYVWSALGVDYYGEPTKRRGTAKLRGNDYTLVGAKGIVYEDIESIKLTQVPIVAPNLNPQKPGTVLVQPLVWHVKQGDHWFVKGPGGVGKTSLMRVISGLWPVYSGVLEKPEGREVAYIPNRAYLCIGTLRDQIIYPHSVTEMQENGCTDANLLEILEVVSLDYLPAREGGLDVVKEWSDVLSGGERQRICMARMFYHHPMFAILDECTSAVSTDTEGRIYEYAKSIGITLITISHRSVFANYHDYVLRLGDVYASSTPSLGVVPGDEGENNGVYGTSPSADAYKRSLDKLSETMGVAYSSLGVVTSNNMGVLGDATGKGAEDSFAGPAWSDAELVALDEEIESNLLSSQQGKGKSINANGETGSPNSSNNSFGDDEREGEEGYVKRGRSYHRARDNGHGHSHSHGINTEQKKYRSVGRSEYSGSVTGNRQRTQTKIRRNRSGGRIGGGGGGGGGGGDGVAWQTAKLMNTKQINSGGGQREKGEGEGEATATVKQSADGENESQPSAASGSGQVTQFIDVQDDKSRVQGSNIEVRRLEKALLERKSLYTQWTRRLLDIKNELTQVELDPQVRDILV</sequence>
<dbReference type="Proteomes" id="UP000188320">
    <property type="component" value="Unassembled WGS sequence"/>
</dbReference>
<dbReference type="GO" id="GO:0015910">
    <property type="term" value="P:long-chain fatty acid import into peroxisome"/>
    <property type="evidence" value="ECO:0007669"/>
    <property type="project" value="TreeGrafter"/>
</dbReference>
<evidence type="ECO:0000313" key="9">
    <source>
        <dbReference type="EMBL" id="OMH86328.1"/>
    </source>
</evidence>
<dbReference type="AlphaFoldDB" id="A0A1R1PZD2"/>
<feature type="domain" description="ABC transporter" evidence="8">
    <location>
        <begin position="303"/>
        <end position="542"/>
    </location>
</feature>
<dbReference type="InterPro" id="IPR050835">
    <property type="entry name" value="ABC_transporter_sub-D"/>
</dbReference>
<feature type="compositionally biased region" description="Polar residues" evidence="6">
    <location>
        <begin position="680"/>
        <end position="690"/>
    </location>
</feature>
<evidence type="ECO:0000256" key="1">
    <source>
        <dbReference type="ARBA" id="ARBA00008575"/>
    </source>
</evidence>
<dbReference type="PROSITE" id="PS50893">
    <property type="entry name" value="ABC_TRANSPORTER_2"/>
    <property type="match status" value="1"/>
</dbReference>
<dbReference type="InterPro" id="IPR011527">
    <property type="entry name" value="ABC1_TM_dom"/>
</dbReference>
<feature type="transmembrane region" description="Helical" evidence="7">
    <location>
        <begin position="152"/>
        <end position="176"/>
    </location>
</feature>
<dbReference type="PROSITE" id="PS00211">
    <property type="entry name" value="ABC_TRANSPORTER_1"/>
    <property type="match status" value="1"/>
</dbReference>
<dbReference type="GO" id="GO:0005324">
    <property type="term" value="F:long-chain fatty acid transmembrane transporter activity"/>
    <property type="evidence" value="ECO:0007669"/>
    <property type="project" value="TreeGrafter"/>
</dbReference>
<keyword evidence="10" id="KW-1185">Reference proteome</keyword>
<dbReference type="GO" id="GO:0005778">
    <property type="term" value="C:peroxisomal membrane"/>
    <property type="evidence" value="ECO:0007669"/>
    <property type="project" value="TreeGrafter"/>
</dbReference>
<keyword evidence="5 7" id="KW-0472">Membrane</keyword>
<proteinExistence type="inferred from homology"/>
<dbReference type="PANTHER" id="PTHR11384:SF67">
    <property type="entry name" value="ATP-BINDING CASSETTE SUB-FAMILY D MEMBER 1"/>
    <property type="match status" value="1"/>
</dbReference>
<dbReference type="Gene3D" id="3.40.50.300">
    <property type="entry name" value="P-loop containing nucleotide triphosphate hydrolases"/>
    <property type="match status" value="1"/>
</dbReference>
<dbReference type="InterPro" id="IPR003439">
    <property type="entry name" value="ABC_transporter-like_ATP-bd"/>
</dbReference>
<dbReference type="GO" id="GO:0006635">
    <property type="term" value="P:fatty acid beta-oxidation"/>
    <property type="evidence" value="ECO:0007669"/>
    <property type="project" value="TreeGrafter"/>
</dbReference>
<comment type="similarity">
    <text evidence="1">Belongs to the ABC transporter superfamily. ABCD family. Peroxisomal fatty acyl CoA transporter (TC 3.A.1.203) subfamily.</text>
</comment>
<gene>
    <name evidence="9" type="ORF">AX774_g86</name>
</gene>
<dbReference type="EMBL" id="LSSK01000008">
    <property type="protein sequence ID" value="OMH86328.1"/>
    <property type="molecule type" value="Genomic_DNA"/>
</dbReference>
<feature type="compositionally biased region" description="Polar residues" evidence="6">
    <location>
        <begin position="73"/>
        <end position="92"/>
    </location>
</feature>
<dbReference type="CDD" id="cd03223">
    <property type="entry name" value="ABCD_peroxisomal_ALDP"/>
    <property type="match status" value="1"/>
</dbReference>
<evidence type="ECO:0000259" key="8">
    <source>
        <dbReference type="PROSITE" id="PS50893"/>
    </source>
</evidence>
<keyword evidence="9" id="KW-0067">ATP-binding</keyword>
<evidence type="ECO:0000256" key="6">
    <source>
        <dbReference type="SAM" id="MobiDB-lite"/>
    </source>
</evidence>
<dbReference type="GO" id="GO:0042760">
    <property type="term" value="P:very long-chain fatty acid catabolic process"/>
    <property type="evidence" value="ECO:0007669"/>
    <property type="project" value="TreeGrafter"/>
</dbReference>
<evidence type="ECO:0000256" key="7">
    <source>
        <dbReference type="SAM" id="Phobius"/>
    </source>
</evidence>
<feature type="region of interest" description="Disordered" evidence="6">
    <location>
        <begin position="36"/>
        <end position="98"/>
    </location>
</feature>
<dbReference type="PANTHER" id="PTHR11384">
    <property type="entry name" value="ATP-BINDING CASSETTE, SUB-FAMILY D MEMBER"/>
    <property type="match status" value="1"/>
</dbReference>
<keyword evidence="2" id="KW-0813">Transport</keyword>
<feature type="compositionally biased region" description="Polar residues" evidence="6">
    <location>
        <begin position="760"/>
        <end position="773"/>
    </location>
</feature>
<dbReference type="GO" id="GO:0005524">
    <property type="term" value="F:ATP binding"/>
    <property type="evidence" value="ECO:0007669"/>
    <property type="project" value="UniProtKB-KW"/>
</dbReference>
<evidence type="ECO:0000256" key="2">
    <source>
        <dbReference type="ARBA" id="ARBA00022448"/>
    </source>
</evidence>
<dbReference type="GO" id="GO:0140359">
    <property type="term" value="F:ABC-type transporter activity"/>
    <property type="evidence" value="ECO:0007669"/>
    <property type="project" value="InterPro"/>
</dbReference>
<evidence type="ECO:0000256" key="3">
    <source>
        <dbReference type="ARBA" id="ARBA00022692"/>
    </source>
</evidence>
<dbReference type="InterPro" id="IPR027417">
    <property type="entry name" value="P-loop_NTPase"/>
</dbReference>
<evidence type="ECO:0000256" key="5">
    <source>
        <dbReference type="ARBA" id="ARBA00023136"/>
    </source>
</evidence>
<keyword evidence="3 7" id="KW-0812">Transmembrane</keyword>
<reference evidence="10" key="1">
    <citation type="submission" date="2017-01" db="EMBL/GenBank/DDBJ databases">
        <authorList>
            <person name="Wang Y."/>
            <person name="White M."/>
            <person name="Kvist S."/>
            <person name="Moncalvo J.-M."/>
        </authorList>
    </citation>
    <scope>NUCLEOTIDE SEQUENCE [LARGE SCALE GENOMIC DNA]</scope>
    <source>
        <strain evidence="10">COL-18-3</strain>
    </source>
</reference>